<dbReference type="Proteomes" id="UP000593564">
    <property type="component" value="Unassembled WGS sequence"/>
</dbReference>
<reference evidence="1 2" key="2">
    <citation type="submission" date="2020-07" db="EMBL/GenBank/DDBJ databases">
        <title>Genome assembly of wild tea tree DASZ reveals pedigree and selection history of tea varieties.</title>
        <authorList>
            <person name="Zhang W."/>
        </authorList>
    </citation>
    <scope>NUCLEOTIDE SEQUENCE [LARGE SCALE GENOMIC DNA]</scope>
    <source>
        <strain evidence="2">cv. G240</strain>
        <tissue evidence="1">Leaf</tissue>
    </source>
</reference>
<evidence type="ECO:0000313" key="2">
    <source>
        <dbReference type="Proteomes" id="UP000593564"/>
    </source>
</evidence>
<dbReference type="AlphaFoldDB" id="A0A7J7G6S0"/>
<evidence type="ECO:0000313" key="1">
    <source>
        <dbReference type="EMBL" id="KAF5935995.1"/>
    </source>
</evidence>
<gene>
    <name evidence="1" type="ORF">HYC85_027124</name>
</gene>
<protein>
    <submittedName>
        <fullName evidence="1">Uncharacterized protein</fullName>
    </submittedName>
</protein>
<proteinExistence type="predicted"/>
<dbReference type="EMBL" id="JACBKZ010000013">
    <property type="protein sequence ID" value="KAF5935995.1"/>
    <property type="molecule type" value="Genomic_DNA"/>
</dbReference>
<organism evidence="1 2">
    <name type="scientific">Camellia sinensis</name>
    <name type="common">Tea plant</name>
    <name type="synonym">Thea sinensis</name>
    <dbReference type="NCBI Taxonomy" id="4442"/>
    <lineage>
        <taxon>Eukaryota</taxon>
        <taxon>Viridiplantae</taxon>
        <taxon>Streptophyta</taxon>
        <taxon>Embryophyta</taxon>
        <taxon>Tracheophyta</taxon>
        <taxon>Spermatophyta</taxon>
        <taxon>Magnoliopsida</taxon>
        <taxon>eudicotyledons</taxon>
        <taxon>Gunneridae</taxon>
        <taxon>Pentapetalae</taxon>
        <taxon>asterids</taxon>
        <taxon>Ericales</taxon>
        <taxon>Theaceae</taxon>
        <taxon>Camellia</taxon>
    </lineage>
</organism>
<name>A0A7J7G6S0_CAMSI</name>
<keyword evidence="2" id="KW-1185">Reference proteome</keyword>
<sequence>MEAIEKCDVMVYMKIFKFPYKFWHCGPEKEFFICAHEWRGYYSRPSDSLFNDHRQPVPQRPRPPHFFPENHHSVDNSGPFVETQRTAVSPPVWGNQAKLPGNFSNSWTRQEQPAVLPYDSRKKICNQECGCSGRKKNQVPTYTICV</sequence>
<comment type="caution">
    <text evidence="1">The sequence shown here is derived from an EMBL/GenBank/DDBJ whole genome shotgun (WGS) entry which is preliminary data.</text>
</comment>
<reference evidence="2" key="1">
    <citation type="journal article" date="2020" name="Nat. Commun.">
        <title>Genome assembly of wild tea tree DASZ reveals pedigree and selection history of tea varieties.</title>
        <authorList>
            <person name="Zhang W."/>
            <person name="Zhang Y."/>
            <person name="Qiu H."/>
            <person name="Guo Y."/>
            <person name="Wan H."/>
            <person name="Zhang X."/>
            <person name="Scossa F."/>
            <person name="Alseekh S."/>
            <person name="Zhang Q."/>
            <person name="Wang P."/>
            <person name="Xu L."/>
            <person name="Schmidt M.H."/>
            <person name="Jia X."/>
            <person name="Li D."/>
            <person name="Zhu A."/>
            <person name="Guo F."/>
            <person name="Chen W."/>
            <person name="Ni D."/>
            <person name="Usadel B."/>
            <person name="Fernie A.R."/>
            <person name="Wen W."/>
        </authorList>
    </citation>
    <scope>NUCLEOTIDE SEQUENCE [LARGE SCALE GENOMIC DNA]</scope>
    <source>
        <strain evidence="2">cv. G240</strain>
    </source>
</reference>
<accession>A0A7J7G6S0</accession>